<dbReference type="Proteomes" id="UP000024837">
    <property type="component" value="Unassembled WGS sequence"/>
</dbReference>
<protein>
    <submittedName>
        <fullName evidence="2">Uncharacterized protein</fullName>
    </submittedName>
</protein>
<dbReference type="EMBL" id="KI966411">
    <property type="protein sequence ID" value="EWC47272.1"/>
    <property type="molecule type" value="Genomic_DNA"/>
</dbReference>
<feature type="transmembrane region" description="Helical" evidence="1">
    <location>
        <begin position="94"/>
        <end position="115"/>
    </location>
</feature>
<keyword evidence="1" id="KW-1133">Transmembrane helix</keyword>
<organism evidence="2 3">
    <name type="scientific">Drechslerella stenobrocha 248</name>
    <dbReference type="NCBI Taxonomy" id="1043628"/>
    <lineage>
        <taxon>Eukaryota</taxon>
        <taxon>Fungi</taxon>
        <taxon>Dikarya</taxon>
        <taxon>Ascomycota</taxon>
        <taxon>Pezizomycotina</taxon>
        <taxon>Orbiliomycetes</taxon>
        <taxon>Orbiliales</taxon>
        <taxon>Orbiliaceae</taxon>
        <taxon>Drechslerella</taxon>
    </lineage>
</organism>
<feature type="transmembrane region" description="Helical" evidence="1">
    <location>
        <begin position="161"/>
        <end position="180"/>
    </location>
</feature>
<name>W7I499_9PEZI</name>
<proteinExistence type="predicted"/>
<feature type="transmembrane region" description="Helical" evidence="1">
    <location>
        <begin position="21"/>
        <end position="44"/>
    </location>
</feature>
<sequence>MHLHPVIIIHSLSGLSELTQFYLPISSTASAVPAAAVFLCLIQCATNLILVRTLTRGIPALVRPVYQAGALLRTVFVLAAYAGASHELWHDSIVIIHAFAYTRLICFLFTTASAFTDTEVSEGAGAGAEIKGMSKLSVAQTYTVAVYGAALVSMGQMQHVFVGRYAAVAFLVIVAVVMRLEGWVERQMVLVAGCEMKRGCLGDHVAYLLYRIGICKLEVLLQMDRRVTA</sequence>
<reference evidence="2 3" key="1">
    <citation type="submission" date="2013-05" db="EMBL/GenBank/DDBJ databases">
        <title>Drechslerella stenobrocha genome reveals carnivorous origination and mechanical trapping mechanism of predatory fungi.</title>
        <authorList>
            <person name="Liu X."/>
            <person name="Zhang W."/>
            <person name="Liu K."/>
        </authorList>
    </citation>
    <scope>NUCLEOTIDE SEQUENCE [LARGE SCALE GENOMIC DNA]</scope>
    <source>
        <strain evidence="2 3">248</strain>
    </source>
</reference>
<keyword evidence="3" id="KW-1185">Reference proteome</keyword>
<accession>W7I499</accession>
<feature type="transmembrane region" description="Helical" evidence="1">
    <location>
        <begin position="136"/>
        <end position="155"/>
    </location>
</feature>
<keyword evidence="1" id="KW-0472">Membrane</keyword>
<feature type="transmembrane region" description="Helical" evidence="1">
    <location>
        <begin position="65"/>
        <end position="82"/>
    </location>
</feature>
<keyword evidence="1" id="KW-0812">Transmembrane</keyword>
<gene>
    <name evidence="2" type="ORF">DRE_03391</name>
</gene>
<dbReference type="HOGENOM" id="CLU_085112_0_0_1"/>
<evidence type="ECO:0000313" key="2">
    <source>
        <dbReference type="EMBL" id="EWC47272.1"/>
    </source>
</evidence>
<dbReference type="OrthoDB" id="4922812at2759"/>
<evidence type="ECO:0000313" key="3">
    <source>
        <dbReference type="Proteomes" id="UP000024837"/>
    </source>
</evidence>
<evidence type="ECO:0000256" key="1">
    <source>
        <dbReference type="SAM" id="Phobius"/>
    </source>
</evidence>
<dbReference type="AlphaFoldDB" id="W7I499"/>